<protein>
    <recommendedName>
        <fullName evidence="3">Reverse transcriptase domain-containing protein</fullName>
    </recommendedName>
</protein>
<reference evidence="1" key="3">
    <citation type="submission" date="2025-09" db="UniProtKB">
        <authorList>
            <consortium name="Ensembl"/>
        </authorList>
    </citation>
    <scope>IDENTIFICATION</scope>
</reference>
<dbReference type="STRING" id="29139.ENSVURP00010021945"/>
<organism evidence="1 2">
    <name type="scientific">Vombatus ursinus</name>
    <name type="common">Common wombat</name>
    <dbReference type="NCBI Taxonomy" id="29139"/>
    <lineage>
        <taxon>Eukaryota</taxon>
        <taxon>Metazoa</taxon>
        <taxon>Chordata</taxon>
        <taxon>Craniata</taxon>
        <taxon>Vertebrata</taxon>
        <taxon>Euteleostomi</taxon>
        <taxon>Mammalia</taxon>
        <taxon>Metatheria</taxon>
        <taxon>Diprotodontia</taxon>
        <taxon>Vombatidae</taxon>
        <taxon>Vombatus</taxon>
    </lineage>
</organism>
<dbReference type="Proteomes" id="UP000314987">
    <property type="component" value="Unassembled WGS sequence"/>
</dbReference>
<reference evidence="1" key="2">
    <citation type="submission" date="2025-08" db="UniProtKB">
        <authorList>
            <consortium name="Ensembl"/>
        </authorList>
    </citation>
    <scope>IDENTIFICATION</scope>
</reference>
<dbReference type="PANTHER" id="PTHR19446">
    <property type="entry name" value="REVERSE TRANSCRIPTASES"/>
    <property type="match status" value="1"/>
</dbReference>
<evidence type="ECO:0008006" key="3">
    <source>
        <dbReference type="Google" id="ProtNLM"/>
    </source>
</evidence>
<keyword evidence="2" id="KW-1185">Reference proteome</keyword>
<accession>A0A4X2LJP1</accession>
<evidence type="ECO:0000313" key="1">
    <source>
        <dbReference type="Ensembl" id="ENSVURP00010021945.1"/>
    </source>
</evidence>
<dbReference type="GeneTree" id="ENSGT00940000153064"/>
<reference evidence="2" key="1">
    <citation type="submission" date="2018-12" db="EMBL/GenBank/DDBJ databases">
        <authorList>
            <person name="Yazar S."/>
        </authorList>
    </citation>
    <scope>NUCLEOTIDE SEQUENCE [LARGE SCALE GENOMIC DNA]</scope>
</reference>
<dbReference type="AlphaFoldDB" id="A0A4X2LJP1"/>
<evidence type="ECO:0000313" key="2">
    <source>
        <dbReference type="Proteomes" id="UP000314987"/>
    </source>
</evidence>
<dbReference type="OMA" id="NDQHFEG"/>
<dbReference type="Ensembl" id="ENSVURT00010024986.1">
    <property type="protein sequence ID" value="ENSVURP00010021945.1"/>
    <property type="gene ID" value="ENSVURG00010016823.1"/>
</dbReference>
<proteinExistence type="predicted"/>
<name>A0A4X2LJP1_VOMUR</name>
<sequence>MTILPKLIYLFNAIPIKLPKNYFIDLEKIIIRFIWKNKRSRISRELMKRNAGEGGLAIPDLKLYYKAAIIKTAWYWLRNRVVDQWNRLSMQDTVVSDYSNLLFHKPKDPSFWNKNALFEKNYWENWKKIWQKLGIDQNLTPYTTIKSKWVHDLDIKADTISTLREQGIVYLSDLWRTEELMTKQEIENITKNKIDNFDYIKLIRFCTNKANATQIRRKVENWERIFTTSLSGKGLISKIYRELSQTYKNTSHSPIDKWSKDMNAQFLDEEIKAIYSHMKKCSKSILIREMQIKTTLRYHIIPIRMANMTKQENDKCWRRCGKIGTLMHCWWSCEMILPFWSAIWNYVQRTTKMCIPFDPAVALLGLYPKEITQTGKGPTCTKIFIAALFVVAKNWKLRGCLSTGEWGIVVYECDGILFCYKK</sequence>